<accession>A0A382PIC2</accession>
<gene>
    <name evidence="1" type="ORF">METZ01_LOCUS325850</name>
</gene>
<sequence length="87" mass="9509">MHLLPQAMLIVANRGTGKLGFASRLAGHLLCEADDELRPCQDCKSCSMKDSGHHPDLHLLTTEAANEAAVSFLGDHVHRYCDEGRPK</sequence>
<dbReference type="InterPro" id="IPR027417">
    <property type="entry name" value="P-loop_NTPase"/>
</dbReference>
<dbReference type="SUPFAM" id="SSF52540">
    <property type="entry name" value="P-loop containing nucleoside triphosphate hydrolases"/>
    <property type="match status" value="1"/>
</dbReference>
<dbReference type="AlphaFoldDB" id="A0A382PIC2"/>
<dbReference type="Pfam" id="PF13177">
    <property type="entry name" value="DNA_pol3_delta2"/>
    <property type="match status" value="1"/>
</dbReference>
<protein>
    <recommendedName>
        <fullName evidence="2">DNA polymerase III subunit delta</fullName>
    </recommendedName>
</protein>
<feature type="non-terminal residue" evidence="1">
    <location>
        <position position="87"/>
    </location>
</feature>
<dbReference type="Gene3D" id="3.40.50.300">
    <property type="entry name" value="P-loop containing nucleotide triphosphate hydrolases"/>
    <property type="match status" value="1"/>
</dbReference>
<organism evidence="1">
    <name type="scientific">marine metagenome</name>
    <dbReference type="NCBI Taxonomy" id="408172"/>
    <lineage>
        <taxon>unclassified sequences</taxon>
        <taxon>metagenomes</taxon>
        <taxon>ecological metagenomes</taxon>
    </lineage>
</organism>
<reference evidence="1" key="1">
    <citation type="submission" date="2018-05" db="EMBL/GenBank/DDBJ databases">
        <authorList>
            <person name="Lanie J.A."/>
            <person name="Ng W.-L."/>
            <person name="Kazmierczak K.M."/>
            <person name="Andrzejewski T.M."/>
            <person name="Davidsen T.M."/>
            <person name="Wayne K.J."/>
            <person name="Tettelin H."/>
            <person name="Glass J.I."/>
            <person name="Rusch D."/>
            <person name="Podicherti R."/>
            <person name="Tsui H.-C.T."/>
            <person name="Winkler M.E."/>
        </authorList>
    </citation>
    <scope>NUCLEOTIDE SEQUENCE</scope>
</reference>
<evidence type="ECO:0008006" key="2">
    <source>
        <dbReference type="Google" id="ProtNLM"/>
    </source>
</evidence>
<dbReference type="EMBL" id="UINC01107540">
    <property type="protein sequence ID" value="SVC72996.1"/>
    <property type="molecule type" value="Genomic_DNA"/>
</dbReference>
<evidence type="ECO:0000313" key="1">
    <source>
        <dbReference type="EMBL" id="SVC72996.1"/>
    </source>
</evidence>
<proteinExistence type="predicted"/>
<name>A0A382PIC2_9ZZZZ</name>